<evidence type="ECO:0000313" key="3">
    <source>
        <dbReference type="Proteomes" id="UP001054252"/>
    </source>
</evidence>
<proteinExistence type="predicted"/>
<dbReference type="EMBL" id="BPVZ01000088">
    <property type="protein sequence ID" value="GKV30694.1"/>
    <property type="molecule type" value="Genomic_DNA"/>
</dbReference>
<feature type="region of interest" description="Disordered" evidence="1">
    <location>
        <begin position="142"/>
        <end position="167"/>
    </location>
</feature>
<gene>
    <name evidence="2" type="ORF">SLEP1_g39480</name>
</gene>
<feature type="compositionally biased region" description="Basic and acidic residues" evidence="1">
    <location>
        <begin position="41"/>
        <end position="71"/>
    </location>
</feature>
<sequence>MKAYLATRPLPSKTDSGGGGDDDSASFPSSSFGEEEEMLEEMEKKKTCCPKDEREKEGKSEEKRENKGKEEVCKAAQTFGIVCGKEQGTRVALQVEDKHGVYIHKKSLPQVERVDDQDNTQFLEFDFNEFQPLPENLFVGRAKREQSSSSNDERTLTGYVTQHKEQH</sequence>
<dbReference type="Proteomes" id="UP001054252">
    <property type="component" value="Unassembled WGS sequence"/>
</dbReference>
<evidence type="ECO:0000313" key="2">
    <source>
        <dbReference type="EMBL" id="GKV30694.1"/>
    </source>
</evidence>
<feature type="compositionally biased region" description="Basic and acidic residues" evidence="1">
    <location>
        <begin position="142"/>
        <end position="155"/>
    </location>
</feature>
<feature type="region of interest" description="Disordered" evidence="1">
    <location>
        <begin position="1"/>
        <end position="71"/>
    </location>
</feature>
<evidence type="ECO:0000256" key="1">
    <source>
        <dbReference type="SAM" id="MobiDB-lite"/>
    </source>
</evidence>
<accession>A0AAV5L0L4</accession>
<reference evidence="2 3" key="1">
    <citation type="journal article" date="2021" name="Commun. Biol.">
        <title>The genome of Shorea leprosula (Dipterocarpaceae) highlights the ecological relevance of drought in aseasonal tropical rainforests.</title>
        <authorList>
            <person name="Ng K.K.S."/>
            <person name="Kobayashi M.J."/>
            <person name="Fawcett J.A."/>
            <person name="Hatakeyama M."/>
            <person name="Paape T."/>
            <person name="Ng C.H."/>
            <person name="Ang C.C."/>
            <person name="Tnah L.H."/>
            <person name="Lee C.T."/>
            <person name="Nishiyama T."/>
            <person name="Sese J."/>
            <person name="O'Brien M.J."/>
            <person name="Copetti D."/>
            <person name="Mohd Noor M.I."/>
            <person name="Ong R.C."/>
            <person name="Putra M."/>
            <person name="Sireger I.Z."/>
            <person name="Indrioko S."/>
            <person name="Kosugi Y."/>
            <person name="Izuno A."/>
            <person name="Isagi Y."/>
            <person name="Lee S.L."/>
            <person name="Shimizu K.K."/>
        </authorList>
    </citation>
    <scope>NUCLEOTIDE SEQUENCE [LARGE SCALE GENOMIC DNA]</scope>
    <source>
        <strain evidence="2">214</strain>
    </source>
</reference>
<name>A0AAV5L0L4_9ROSI</name>
<dbReference type="AlphaFoldDB" id="A0AAV5L0L4"/>
<comment type="caution">
    <text evidence="2">The sequence shown here is derived from an EMBL/GenBank/DDBJ whole genome shotgun (WGS) entry which is preliminary data.</text>
</comment>
<keyword evidence="3" id="KW-1185">Reference proteome</keyword>
<protein>
    <submittedName>
        <fullName evidence="2">Uncharacterized protein</fullName>
    </submittedName>
</protein>
<organism evidence="2 3">
    <name type="scientific">Rubroshorea leprosula</name>
    <dbReference type="NCBI Taxonomy" id="152421"/>
    <lineage>
        <taxon>Eukaryota</taxon>
        <taxon>Viridiplantae</taxon>
        <taxon>Streptophyta</taxon>
        <taxon>Embryophyta</taxon>
        <taxon>Tracheophyta</taxon>
        <taxon>Spermatophyta</taxon>
        <taxon>Magnoliopsida</taxon>
        <taxon>eudicotyledons</taxon>
        <taxon>Gunneridae</taxon>
        <taxon>Pentapetalae</taxon>
        <taxon>rosids</taxon>
        <taxon>malvids</taxon>
        <taxon>Malvales</taxon>
        <taxon>Dipterocarpaceae</taxon>
        <taxon>Rubroshorea</taxon>
    </lineage>
</organism>